<evidence type="ECO:0000256" key="6">
    <source>
        <dbReference type="SAM" id="MobiDB-lite"/>
    </source>
</evidence>
<comment type="similarity">
    <text evidence="2">Belongs to the CLPTM1 family.</text>
</comment>
<keyword evidence="4 7" id="KW-1133">Transmembrane helix</keyword>
<dbReference type="Pfam" id="PF05602">
    <property type="entry name" value="CLPTM1"/>
    <property type="match status" value="2"/>
</dbReference>
<evidence type="ECO:0000313" key="9">
    <source>
        <dbReference type="Proteomes" id="UP000193719"/>
    </source>
</evidence>
<keyword evidence="3 7" id="KW-0812">Transmembrane</keyword>
<dbReference type="EMBL" id="MCFH01000009">
    <property type="protein sequence ID" value="ORX55481.1"/>
    <property type="molecule type" value="Genomic_DNA"/>
</dbReference>
<comment type="caution">
    <text evidence="8">The sequence shown here is derived from an EMBL/GenBank/DDBJ whole genome shotgun (WGS) entry which is preliminary data.</text>
</comment>
<keyword evidence="9" id="KW-1185">Reference proteome</keyword>
<evidence type="ECO:0000313" key="8">
    <source>
        <dbReference type="EMBL" id="ORX55481.1"/>
    </source>
</evidence>
<dbReference type="GO" id="GO:0016020">
    <property type="term" value="C:membrane"/>
    <property type="evidence" value="ECO:0007669"/>
    <property type="project" value="UniProtKB-SubCell"/>
</dbReference>
<evidence type="ECO:0000256" key="7">
    <source>
        <dbReference type="SAM" id="Phobius"/>
    </source>
</evidence>
<dbReference type="STRING" id="1754191.A0A1Y1VI69"/>
<evidence type="ECO:0000256" key="1">
    <source>
        <dbReference type="ARBA" id="ARBA00004141"/>
    </source>
</evidence>
<feature type="transmembrane region" description="Helical" evidence="7">
    <location>
        <begin position="538"/>
        <end position="559"/>
    </location>
</feature>
<dbReference type="OrthoDB" id="378564at2759"/>
<comment type="subcellular location">
    <subcellularLocation>
        <location evidence="1">Membrane</location>
        <topology evidence="1">Multi-pass membrane protein</topology>
    </subcellularLocation>
</comment>
<feature type="transmembrane region" description="Helical" evidence="7">
    <location>
        <begin position="454"/>
        <end position="470"/>
    </location>
</feature>
<reference evidence="8 9" key="2">
    <citation type="submission" date="2016-08" db="EMBL/GenBank/DDBJ databases">
        <title>Pervasive Adenine N6-methylation of Active Genes in Fungi.</title>
        <authorList>
            <consortium name="DOE Joint Genome Institute"/>
            <person name="Mondo S.J."/>
            <person name="Dannebaum R.O."/>
            <person name="Kuo R.C."/>
            <person name="Labutti K."/>
            <person name="Haridas S."/>
            <person name="Kuo A."/>
            <person name="Salamov A."/>
            <person name="Ahrendt S.R."/>
            <person name="Lipzen A."/>
            <person name="Sullivan W."/>
            <person name="Andreopoulos W.B."/>
            <person name="Clum A."/>
            <person name="Lindquist E."/>
            <person name="Daum C."/>
            <person name="Ramamoorthy G.K."/>
            <person name="Gryganskyi A."/>
            <person name="Culley D."/>
            <person name="Magnuson J.K."/>
            <person name="James T.Y."/>
            <person name="O'Malley M.A."/>
            <person name="Stajich J.E."/>
            <person name="Spatafora J.W."/>
            <person name="Visel A."/>
            <person name="Grigoriev I.V."/>
        </authorList>
    </citation>
    <scope>NUCLEOTIDE SEQUENCE [LARGE SCALE GENOMIC DNA]</scope>
    <source>
        <strain evidence="9">finn</strain>
    </source>
</reference>
<dbReference type="AlphaFoldDB" id="A0A1Y1VI69"/>
<gene>
    <name evidence="8" type="ORF">BCR36DRAFT_410402</name>
</gene>
<evidence type="ECO:0000256" key="3">
    <source>
        <dbReference type="ARBA" id="ARBA00022692"/>
    </source>
</evidence>
<dbReference type="PANTHER" id="PTHR21347">
    <property type="entry name" value="CLEFT LIP AND PALATE ASSOCIATED TRANSMEMBRANE PROTEIN-RELATED"/>
    <property type="match status" value="1"/>
</dbReference>
<keyword evidence="5 7" id="KW-0472">Membrane</keyword>
<feature type="transmembrane region" description="Helical" evidence="7">
    <location>
        <begin position="393"/>
        <end position="414"/>
    </location>
</feature>
<proteinExistence type="inferred from homology"/>
<evidence type="ECO:0000256" key="4">
    <source>
        <dbReference type="ARBA" id="ARBA00022989"/>
    </source>
</evidence>
<name>A0A1Y1VI69_9FUNG</name>
<evidence type="ECO:0000256" key="5">
    <source>
        <dbReference type="ARBA" id="ARBA00023136"/>
    </source>
</evidence>
<accession>A0A1Y1VI69</accession>
<dbReference type="Proteomes" id="UP000193719">
    <property type="component" value="Unassembled WGS sequence"/>
</dbReference>
<dbReference type="InterPro" id="IPR008429">
    <property type="entry name" value="CLPTM1"/>
</dbReference>
<evidence type="ECO:0000256" key="2">
    <source>
        <dbReference type="ARBA" id="ARBA00009310"/>
    </source>
</evidence>
<protein>
    <submittedName>
        <fullName evidence="8">Cleft lip and palate transmembrane 1</fullName>
    </submittedName>
</protein>
<dbReference type="GO" id="GO:0012505">
    <property type="term" value="C:endomembrane system"/>
    <property type="evidence" value="ECO:0007669"/>
    <property type="project" value="TreeGrafter"/>
</dbReference>
<feature type="region of interest" description="Disordered" evidence="6">
    <location>
        <begin position="647"/>
        <end position="666"/>
    </location>
</feature>
<reference evidence="8 9" key="1">
    <citation type="submission" date="2016-08" db="EMBL/GenBank/DDBJ databases">
        <title>Genomes of anaerobic fungi encode conserved fungal cellulosomes for biomass hydrolysis.</title>
        <authorList>
            <consortium name="DOE Joint Genome Institute"/>
            <person name="Haitjema C.H."/>
            <person name="Gilmore S.P."/>
            <person name="Henske J.K."/>
            <person name="Solomon K.V."/>
            <person name="De Groot R."/>
            <person name="Kuo A."/>
            <person name="Mondo S.J."/>
            <person name="Salamov A.A."/>
            <person name="Labutti K."/>
            <person name="Zhao Z."/>
            <person name="Chiniquy J."/>
            <person name="Barry K."/>
            <person name="Brewer H.M."/>
            <person name="Purvine S.O."/>
            <person name="Wright A.T."/>
            <person name="Boxma B."/>
            <person name="Van Alen T."/>
            <person name="Hackstein J.H."/>
            <person name="Baker S.E."/>
            <person name="Grigoriev I.V."/>
            <person name="O'Malley M.A."/>
        </authorList>
    </citation>
    <scope>NUCLEOTIDE SEQUENCE [LARGE SCALE GENOMIC DNA]</scope>
    <source>
        <strain evidence="9">finn</strain>
    </source>
</reference>
<organism evidence="8 9">
    <name type="scientific">Piromyces finnis</name>
    <dbReference type="NCBI Taxonomy" id="1754191"/>
    <lineage>
        <taxon>Eukaryota</taxon>
        <taxon>Fungi</taxon>
        <taxon>Fungi incertae sedis</taxon>
        <taxon>Chytridiomycota</taxon>
        <taxon>Chytridiomycota incertae sedis</taxon>
        <taxon>Neocallimastigomycetes</taxon>
        <taxon>Neocallimastigales</taxon>
        <taxon>Neocallimastigaceae</taxon>
        <taxon>Piromyces</taxon>
    </lineage>
</organism>
<feature type="transmembrane region" description="Helical" evidence="7">
    <location>
        <begin position="513"/>
        <end position="532"/>
    </location>
</feature>
<dbReference type="PANTHER" id="PTHR21347:SF0">
    <property type="entry name" value="LIPID SCRAMBLASE CLPTM1L"/>
    <property type="match status" value="1"/>
</dbReference>
<feature type="region of interest" description="Disordered" evidence="6">
    <location>
        <begin position="1"/>
        <end position="37"/>
    </location>
</feature>
<sequence length="666" mass="79435">MSDSIKNKGLVEKKKNEKPQEEEHLNQQNRKENENKKNTLKDLIPTIARMLFFFFMYKMMSGYAQKKVNQQSTVTNPPYSTNDNINQNSNSATKQTNNYIIKNIWRTNENTRADFYAYLSESEVFQDFDNEDKLLWKIDNIKFNDWNEIYTKEFNIELPDNVLNNGTYYIHAYFTESGNSPNSRSPKFNSKKIAYNKKCKIAFLIYTLFIKIILMLLMFIPLYSCFMFLVLTKYKKKKKVVIKKKLFSKDNEENNEQKEIEIKKNQNNEEDLIISYWNPELNINYLPDTHSIDITKLQMDMYKDLLLADKGKKYHPIVYMNDFWQLAEHELEINKTSKNLPLKLSVYPITFIKYQLYVSMDYSFKVNSEMMGGSSDKNEFDEIKRMLRETNPILLGVTFTVSIVHSIFDFLAFSNDVKFWKERKDMVGLSFRSLVMNIFTQTVIFLYLLDNETSWMVIISNAVGLVIEIWKIHKVVNIKIDTSRTVPKIKFETRVKNEKVDKTNEYDVEAFKYFQYLMWPLLVGYIIYSLIYEEYKSWYSFIISTLVGFVYMFGFLALLPQLFINYKLKSVEHMPWKSFMYKALNTFIDDLFAFCIKMPTLHRIACLRDDVVFFVYLYQRWIYPVDHSRRNEFGQVDEKALKEKLEKEHKAVENETNIENETKKTK</sequence>
<feature type="transmembrane region" description="Helical" evidence="7">
    <location>
        <begin position="426"/>
        <end position="448"/>
    </location>
</feature>
<feature type="transmembrane region" description="Helical" evidence="7">
    <location>
        <begin position="201"/>
        <end position="231"/>
    </location>
</feature>